<dbReference type="SUPFAM" id="SSF48498">
    <property type="entry name" value="Tetracyclin repressor-like, C-terminal domain"/>
    <property type="match status" value="1"/>
</dbReference>
<evidence type="ECO:0000313" key="3">
    <source>
        <dbReference type="Proteomes" id="UP001429984"/>
    </source>
</evidence>
<dbReference type="EMBL" id="JADLZT010000009">
    <property type="protein sequence ID" value="MBF6025449.1"/>
    <property type="molecule type" value="Genomic_DNA"/>
</dbReference>
<evidence type="ECO:0000313" key="2">
    <source>
        <dbReference type="EMBL" id="MBF6025449.1"/>
    </source>
</evidence>
<reference evidence="2 3" key="1">
    <citation type="submission" date="2020-11" db="EMBL/GenBank/DDBJ databases">
        <title>Draft Genome Sequence and Secondary Metabolite Biosynthetic Potential of the Lysobacter niastensis Type strain DSM 18481.</title>
        <authorList>
            <person name="Turrini P."/>
            <person name="Artuso I."/>
            <person name="Tescari M."/>
            <person name="Lugli G.A."/>
            <person name="Frangipani E."/>
            <person name="Ventura M."/>
            <person name="Visca P."/>
        </authorList>
    </citation>
    <scope>NUCLEOTIDE SEQUENCE [LARGE SCALE GENOMIC DNA]</scope>
    <source>
        <strain evidence="2 3">DSM 18481</strain>
    </source>
</reference>
<feature type="domain" description="Transcriptional regulator TetR C-terminal Proteobacteria type" evidence="1">
    <location>
        <begin position="88"/>
        <end position="194"/>
    </location>
</feature>
<dbReference type="InterPro" id="IPR036271">
    <property type="entry name" value="Tet_transcr_reg_TetR-rel_C_sf"/>
</dbReference>
<comment type="caution">
    <text evidence="2">The sequence shown here is derived from an EMBL/GenBank/DDBJ whole genome shotgun (WGS) entry which is preliminary data.</text>
</comment>
<dbReference type="Proteomes" id="UP001429984">
    <property type="component" value="Unassembled WGS sequence"/>
</dbReference>
<dbReference type="Pfam" id="PF14246">
    <property type="entry name" value="TetR_C_7"/>
    <property type="match status" value="1"/>
</dbReference>
<protein>
    <submittedName>
        <fullName evidence="2">TetR/AcrR family transcriptional regulator C-terminal domain-containing protein</fullName>
    </submittedName>
</protein>
<keyword evidence="3" id="KW-1185">Reference proteome</keyword>
<organism evidence="2 3">
    <name type="scientific">Lysobacter niastensis</name>
    <dbReference type="NCBI Taxonomy" id="380629"/>
    <lineage>
        <taxon>Bacteria</taxon>
        <taxon>Pseudomonadati</taxon>
        <taxon>Pseudomonadota</taxon>
        <taxon>Gammaproteobacteria</taxon>
        <taxon>Lysobacterales</taxon>
        <taxon>Lysobacteraceae</taxon>
        <taxon>Lysobacter</taxon>
    </lineage>
</organism>
<gene>
    <name evidence="2" type="ORF">IU514_15550</name>
</gene>
<proteinExistence type="predicted"/>
<dbReference type="Gene3D" id="1.10.357.10">
    <property type="entry name" value="Tetracycline Repressor, domain 2"/>
    <property type="match status" value="1"/>
</dbReference>
<name>A0ABS0B8V9_9GAMM</name>
<sequence>MATDNITTAPEHVSRRNEIVQNVADALRDSHGATSIGALLASASVSREEVERELGSNEALISAVAETIAQRLMVPLTEPPTEASFIRQLVEFSRRATHEYSGLRVKRLYRILVADTTHEPAIKGAVYRHGPELVRRELARFFASAQSAGVRLGVDSSLLATYFMAFLRSYWDLSDMSGATTGAPSDHEIGKLVEVFFSGVQAETKDA</sequence>
<dbReference type="RefSeq" id="WP_194932059.1">
    <property type="nucleotide sequence ID" value="NZ_JADLZT010000009.1"/>
</dbReference>
<dbReference type="InterPro" id="IPR039536">
    <property type="entry name" value="TetR_C_Proteobacteria"/>
</dbReference>
<accession>A0ABS0B8V9</accession>
<evidence type="ECO:0000259" key="1">
    <source>
        <dbReference type="Pfam" id="PF14246"/>
    </source>
</evidence>